<evidence type="ECO:0000313" key="1">
    <source>
        <dbReference type="EMBL" id="KAL3794396.1"/>
    </source>
</evidence>
<gene>
    <name evidence="1" type="ORF">HJC23_012933</name>
</gene>
<dbReference type="Proteomes" id="UP001516023">
    <property type="component" value="Unassembled WGS sequence"/>
</dbReference>
<sequence length="417" mass="46330">MEPSRIVALDESVAAMDALTLESSNGDAKCSPAVIKKCVFVALSVASAFVFAVGSVRGPTIYIRKTSVVTGNRIVSKGEYAPQRATTENDASAKVPDPPVLRERLVSPFEEIWPTYSLPPWARKAVDYDVPRSQSMCFVHVGKAGGSAVGCSLGFSLHCGESSTQADGVLPKITTGIFHKDVYNCHEDDSTYLFVVRDPIERARSAFNYDRPVKDADDYANVRSRYSHFYEDCQFDTIEVMVHNGLSDHGDASAHCKKLAFQAIRGSTYVAPSHFYYNYQYYYYGVPANSSIVAIRNEYLNEDWNALEENLSGRRDTMMVDSIPKINQNTWSSQDDLYISEESLAVLCKALCNEIQIYKQILFLAQNLNQNQVQASLDALETKCPVEAIAEDCPEAMPDITKKLEENRGYGPEESTS</sequence>
<protein>
    <recommendedName>
        <fullName evidence="3">Sulfotransferase</fullName>
    </recommendedName>
</protein>
<reference evidence="1 2" key="1">
    <citation type="journal article" date="2020" name="G3 (Bethesda)">
        <title>Improved Reference Genome for Cyclotella cryptica CCMP332, a Model for Cell Wall Morphogenesis, Salinity Adaptation, and Lipid Production in Diatoms (Bacillariophyta).</title>
        <authorList>
            <person name="Roberts W.R."/>
            <person name="Downey K.M."/>
            <person name="Ruck E.C."/>
            <person name="Traller J.C."/>
            <person name="Alverson A.J."/>
        </authorList>
    </citation>
    <scope>NUCLEOTIDE SEQUENCE [LARGE SCALE GENOMIC DNA]</scope>
    <source>
        <strain evidence="1 2">CCMP332</strain>
    </source>
</reference>
<proteinExistence type="predicted"/>
<evidence type="ECO:0008006" key="3">
    <source>
        <dbReference type="Google" id="ProtNLM"/>
    </source>
</evidence>
<dbReference type="EMBL" id="JABMIG020000081">
    <property type="protein sequence ID" value="KAL3794396.1"/>
    <property type="molecule type" value="Genomic_DNA"/>
</dbReference>
<dbReference type="AlphaFoldDB" id="A0ABD3Q350"/>
<evidence type="ECO:0000313" key="2">
    <source>
        <dbReference type="Proteomes" id="UP001516023"/>
    </source>
</evidence>
<comment type="caution">
    <text evidence="1">The sequence shown here is derived from an EMBL/GenBank/DDBJ whole genome shotgun (WGS) entry which is preliminary data.</text>
</comment>
<name>A0ABD3Q350_9STRA</name>
<keyword evidence="2" id="KW-1185">Reference proteome</keyword>
<accession>A0ABD3Q350</accession>
<organism evidence="1 2">
    <name type="scientific">Cyclotella cryptica</name>
    <dbReference type="NCBI Taxonomy" id="29204"/>
    <lineage>
        <taxon>Eukaryota</taxon>
        <taxon>Sar</taxon>
        <taxon>Stramenopiles</taxon>
        <taxon>Ochrophyta</taxon>
        <taxon>Bacillariophyta</taxon>
        <taxon>Coscinodiscophyceae</taxon>
        <taxon>Thalassiosirophycidae</taxon>
        <taxon>Stephanodiscales</taxon>
        <taxon>Stephanodiscaceae</taxon>
        <taxon>Cyclotella</taxon>
    </lineage>
</organism>